<reference evidence="1 2" key="1">
    <citation type="journal article" date="2022" name="bioRxiv">
        <title>The genome of the oomycete Peronosclerospora sorghi, a cosmopolitan pathogen of maize and sorghum, is inflated with dispersed pseudogenes.</title>
        <authorList>
            <person name="Fletcher K."/>
            <person name="Martin F."/>
            <person name="Isakeit T."/>
            <person name="Cavanaugh K."/>
            <person name="Magill C."/>
            <person name="Michelmore R."/>
        </authorList>
    </citation>
    <scope>NUCLEOTIDE SEQUENCE [LARGE SCALE GENOMIC DNA]</scope>
    <source>
        <strain evidence="1">P6</strain>
    </source>
</reference>
<keyword evidence="2" id="KW-1185">Reference proteome</keyword>
<dbReference type="Proteomes" id="UP001163321">
    <property type="component" value="Chromosome 3"/>
</dbReference>
<organism evidence="1 2">
    <name type="scientific">Peronosclerospora sorghi</name>
    <dbReference type="NCBI Taxonomy" id="230839"/>
    <lineage>
        <taxon>Eukaryota</taxon>
        <taxon>Sar</taxon>
        <taxon>Stramenopiles</taxon>
        <taxon>Oomycota</taxon>
        <taxon>Peronosporomycetes</taxon>
        <taxon>Peronosporales</taxon>
        <taxon>Peronosporaceae</taxon>
        <taxon>Peronosclerospora</taxon>
    </lineage>
</organism>
<accession>A0ACC0WCX6</accession>
<dbReference type="EMBL" id="CM047582">
    <property type="protein sequence ID" value="KAI9915901.1"/>
    <property type="molecule type" value="Genomic_DNA"/>
</dbReference>
<comment type="caution">
    <text evidence="1">The sequence shown here is derived from an EMBL/GenBank/DDBJ whole genome shotgun (WGS) entry which is preliminary data.</text>
</comment>
<evidence type="ECO:0000313" key="2">
    <source>
        <dbReference type="Proteomes" id="UP001163321"/>
    </source>
</evidence>
<protein>
    <submittedName>
        <fullName evidence="1">Uncharacterized protein</fullName>
    </submittedName>
</protein>
<proteinExistence type="predicted"/>
<gene>
    <name evidence="1" type="ORF">PsorP6_007957</name>
</gene>
<name>A0ACC0WCX6_9STRA</name>
<sequence>MHRYITSLVLAAAVLESKNVLSSAGTGELSNLGAKNFDQTYRLVGSRMLRGKKQIDDKEELHGEADDNERGRGAKVAPDPEELLFISA</sequence>
<evidence type="ECO:0000313" key="1">
    <source>
        <dbReference type="EMBL" id="KAI9915901.1"/>
    </source>
</evidence>